<accession>A0A151XCD4</accession>
<dbReference type="AlphaFoldDB" id="A0A151XCD4"/>
<gene>
    <name evidence="2" type="ORF">ALC60_03108</name>
</gene>
<evidence type="ECO:0000256" key="1">
    <source>
        <dbReference type="SAM" id="MobiDB-lite"/>
    </source>
</evidence>
<dbReference type="EMBL" id="KQ982314">
    <property type="protein sequence ID" value="KYQ58056.1"/>
    <property type="molecule type" value="Genomic_DNA"/>
</dbReference>
<feature type="region of interest" description="Disordered" evidence="1">
    <location>
        <begin position="107"/>
        <end position="131"/>
    </location>
</feature>
<protein>
    <submittedName>
        <fullName evidence="2">Uncharacterized protein</fullName>
    </submittedName>
</protein>
<sequence>MHDVKWNAVNATRKIFKVRPARVASVFKSAWKLPVGLSAPQGRSSTFFTGLIFLIFLESRRYAGTVRRKLQSSIGELSTGCSGYAIGREERKEERLLLLLRFPLPPSSPSLPPPPTARPRPLPSPPPFTTATATTTAAAAAAAVTPLPPLACHPLLPTAVLYFHLMLHVLLPSSFGLPNYTSFPSSSSRTLSIL</sequence>
<name>A0A151XCD4_9HYME</name>
<keyword evidence="3" id="KW-1185">Reference proteome</keyword>
<proteinExistence type="predicted"/>
<dbReference type="Proteomes" id="UP000075809">
    <property type="component" value="Unassembled WGS sequence"/>
</dbReference>
<evidence type="ECO:0000313" key="3">
    <source>
        <dbReference type="Proteomes" id="UP000075809"/>
    </source>
</evidence>
<reference evidence="2 3" key="1">
    <citation type="submission" date="2015-09" db="EMBL/GenBank/DDBJ databases">
        <title>Trachymyrmex zeteki WGS genome.</title>
        <authorList>
            <person name="Nygaard S."/>
            <person name="Hu H."/>
            <person name="Boomsma J."/>
            <person name="Zhang G."/>
        </authorList>
    </citation>
    <scope>NUCLEOTIDE SEQUENCE [LARGE SCALE GENOMIC DNA]</scope>
    <source>
        <strain evidence="2">Tzet28-1</strain>
        <tissue evidence="2">Whole body</tissue>
    </source>
</reference>
<organism evidence="2 3">
    <name type="scientific">Mycetomoellerius zeteki</name>
    <dbReference type="NCBI Taxonomy" id="64791"/>
    <lineage>
        <taxon>Eukaryota</taxon>
        <taxon>Metazoa</taxon>
        <taxon>Ecdysozoa</taxon>
        <taxon>Arthropoda</taxon>
        <taxon>Hexapoda</taxon>
        <taxon>Insecta</taxon>
        <taxon>Pterygota</taxon>
        <taxon>Neoptera</taxon>
        <taxon>Endopterygota</taxon>
        <taxon>Hymenoptera</taxon>
        <taxon>Apocrita</taxon>
        <taxon>Aculeata</taxon>
        <taxon>Formicoidea</taxon>
        <taxon>Formicidae</taxon>
        <taxon>Myrmicinae</taxon>
        <taxon>Mycetomoellerius</taxon>
    </lineage>
</organism>
<dbReference type="STRING" id="64791.A0A151XCD4"/>
<feature type="compositionally biased region" description="Pro residues" evidence="1">
    <location>
        <begin position="107"/>
        <end position="128"/>
    </location>
</feature>
<evidence type="ECO:0000313" key="2">
    <source>
        <dbReference type="EMBL" id="KYQ58056.1"/>
    </source>
</evidence>